<evidence type="ECO:0000256" key="1">
    <source>
        <dbReference type="SAM" id="Phobius"/>
    </source>
</evidence>
<evidence type="ECO:0000259" key="2">
    <source>
        <dbReference type="Pfam" id="PF24800"/>
    </source>
</evidence>
<evidence type="ECO:0000313" key="4">
    <source>
        <dbReference type="Proteomes" id="UP000193067"/>
    </source>
</evidence>
<reference evidence="3 4" key="1">
    <citation type="journal article" date="2015" name="Biotechnol. Biofuels">
        <title>Enhanced degradation of softwood versus hardwood by the white-rot fungus Pycnoporus coccineus.</title>
        <authorList>
            <person name="Couturier M."/>
            <person name="Navarro D."/>
            <person name="Chevret D."/>
            <person name="Henrissat B."/>
            <person name="Piumi F."/>
            <person name="Ruiz-Duenas F.J."/>
            <person name="Martinez A.T."/>
            <person name="Grigoriev I.V."/>
            <person name="Riley R."/>
            <person name="Lipzen A."/>
            <person name="Berrin J.G."/>
            <person name="Master E.R."/>
            <person name="Rosso M.N."/>
        </authorList>
    </citation>
    <scope>NUCLEOTIDE SEQUENCE [LARGE SCALE GENOMIC DNA]</scope>
    <source>
        <strain evidence="3 4">BRFM310</strain>
    </source>
</reference>
<sequence>MVKLDVRGDIAVAEIVLYVPILVTSIPLVFRHGFTRKAGWIFLVIMAIIRIVGGVTHVLSEQNPTDVNLQIIFNIMEAAGLSPLLVASVGFLGTVAQYSLENNPQLTRGLRLMGVLGTVALILAIVGGIKVGNAKTQSDLNSGTNFRKIGSALFGILYAAVVITTLFCLQNRDRILKYRRKLLNGIAMALPFLFIRVLYSILSAFSPSPRGFDAAGEPIVVSSSSPLKAFNSTTGSWGVYLAMSVVAEYIVVLVYTAVGLRTPLSKDAAVYAQAPPAYGMQDVQSLTSAEGGCNSRSDWGSRYGRSSY</sequence>
<keyword evidence="1" id="KW-0472">Membrane</keyword>
<dbReference type="PANTHER" id="PTHR42109:SF2">
    <property type="entry name" value="INTEGRAL MEMBRANE PROTEIN"/>
    <property type="match status" value="1"/>
</dbReference>
<feature type="transmembrane region" description="Helical" evidence="1">
    <location>
        <begin position="12"/>
        <end position="30"/>
    </location>
</feature>
<feature type="transmembrane region" description="Helical" evidence="1">
    <location>
        <begin position="237"/>
        <end position="258"/>
    </location>
</feature>
<dbReference type="STRING" id="1353009.A0A1Y2IT87"/>
<dbReference type="PANTHER" id="PTHR42109">
    <property type="entry name" value="UNPLACED GENOMIC SCAFFOLD UM_SCAF_CONTIG_1.265, WHOLE GENOME SHOTGUN SEQUENCE"/>
    <property type="match status" value="1"/>
</dbReference>
<dbReference type="OrthoDB" id="2560628at2759"/>
<dbReference type="Pfam" id="PF24800">
    <property type="entry name" value="DUF7702"/>
    <property type="match status" value="1"/>
</dbReference>
<proteinExistence type="predicted"/>
<protein>
    <recommendedName>
        <fullName evidence="2">DUF7702 domain-containing protein</fullName>
    </recommendedName>
</protein>
<dbReference type="Proteomes" id="UP000193067">
    <property type="component" value="Unassembled WGS sequence"/>
</dbReference>
<keyword evidence="1" id="KW-0812">Transmembrane</keyword>
<feature type="transmembrane region" description="Helical" evidence="1">
    <location>
        <begin position="149"/>
        <end position="170"/>
    </location>
</feature>
<keyword evidence="4" id="KW-1185">Reference proteome</keyword>
<feature type="transmembrane region" description="Helical" evidence="1">
    <location>
        <begin position="110"/>
        <end position="129"/>
    </location>
</feature>
<dbReference type="AlphaFoldDB" id="A0A1Y2IT87"/>
<dbReference type="EMBL" id="KZ084099">
    <property type="protein sequence ID" value="OSD03844.1"/>
    <property type="molecule type" value="Genomic_DNA"/>
</dbReference>
<dbReference type="InterPro" id="IPR056119">
    <property type="entry name" value="DUF7702"/>
</dbReference>
<feature type="domain" description="DUF7702" evidence="2">
    <location>
        <begin position="4"/>
        <end position="209"/>
    </location>
</feature>
<accession>A0A1Y2IT87</accession>
<feature type="transmembrane region" description="Helical" evidence="1">
    <location>
        <begin position="71"/>
        <end position="98"/>
    </location>
</feature>
<keyword evidence="1" id="KW-1133">Transmembrane helix</keyword>
<organism evidence="3 4">
    <name type="scientific">Trametes coccinea (strain BRFM310)</name>
    <name type="common">Pycnoporus coccineus</name>
    <dbReference type="NCBI Taxonomy" id="1353009"/>
    <lineage>
        <taxon>Eukaryota</taxon>
        <taxon>Fungi</taxon>
        <taxon>Dikarya</taxon>
        <taxon>Basidiomycota</taxon>
        <taxon>Agaricomycotina</taxon>
        <taxon>Agaricomycetes</taxon>
        <taxon>Polyporales</taxon>
        <taxon>Polyporaceae</taxon>
        <taxon>Trametes</taxon>
    </lineage>
</organism>
<gene>
    <name evidence="3" type="ORF">PYCCODRAFT_1458394</name>
</gene>
<name>A0A1Y2IT87_TRAC3</name>
<evidence type="ECO:0000313" key="3">
    <source>
        <dbReference type="EMBL" id="OSD03844.1"/>
    </source>
</evidence>
<feature type="transmembrane region" description="Helical" evidence="1">
    <location>
        <begin position="39"/>
        <end position="59"/>
    </location>
</feature>
<feature type="transmembrane region" description="Helical" evidence="1">
    <location>
        <begin position="182"/>
        <end position="202"/>
    </location>
</feature>